<name>A0A454JFV3_9NEIS</name>
<evidence type="ECO:0000313" key="1">
    <source>
        <dbReference type="EMBL" id="RMC94776.1"/>
    </source>
</evidence>
<evidence type="ECO:0000313" key="2">
    <source>
        <dbReference type="Proteomes" id="UP000274139"/>
    </source>
</evidence>
<reference evidence="1 2" key="1">
    <citation type="submission" date="2018-10" db="EMBL/GenBank/DDBJ databases">
        <title>Draft genome sequence of Aquitalea MWU14-2217 isolated from a wild cranberry bog in Provincetown, Massachusetts.</title>
        <authorList>
            <person name="Ebadzadsahrai G."/>
            <person name="Soby S."/>
        </authorList>
    </citation>
    <scope>NUCLEOTIDE SEQUENCE [LARGE SCALE GENOMIC DNA]</scope>
    <source>
        <strain evidence="1 2">MWU14-2217</strain>
    </source>
</reference>
<accession>A0A454JFV3</accession>
<proteinExistence type="predicted"/>
<protein>
    <submittedName>
        <fullName evidence="1">Uncharacterized protein</fullName>
    </submittedName>
</protein>
<sequence>MNTDYTVRKLAAAILNEQALLIEEGGDCDLLQQLNESSNPTDTAKAMLANLQSSRQTIREASIFARKERQENANTPQARTAVALLMSIPSQLTQLERNEQLEEQALAAKAEKLRDAGLDTEQITKLLPPHID</sequence>
<gene>
    <name evidence="1" type="ORF">EAY64_15025</name>
</gene>
<dbReference type="OrthoDB" id="9846848at2"/>
<organism evidence="1 2">
    <name type="scientific">Aquitalea palustris</name>
    <dbReference type="NCBI Taxonomy" id="2480983"/>
    <lineage>
        <taxon>Bacteria</taxon>
        <taxon>Pseudomonadati</taxon>
        <taxon>Pseudomonadota</taxon>
        <taxon>Betaproteobacteria</taxon>
        <taxon>Neisseriales</taxon>
        <taxon>Chromobacteriaceae</taxon>
        <taxon>Aquitalea</taxon>
    </lineage>
</organism>
<comment type="caution">
    <text evidence="1">The sequence shown here is derived from an EMBL/GenBank/DDBJ whole genome shotgun (WGS) entry which is preliminary data.</text>
</comment>
<dbReference type="AlphaFoldDB" id="A0A454JFV3"/>
<keyword evidence="2" id="KW-1185">Reference proteome</keyword>
<dbReference type="Proteomes" id="UP000274139">
    <property type="component" value="Unassembled WGS sequence"/>
</dbReference>
<dbReference type="RefSeq" id="WP_103525555.1">
    <property type="nucleotide sequence ID" value="NZ_JAIZDC010000004.1"/>
</dbReference>
<dbReference type="EMBL" id="RFAR01000063">
    <property type="protein sequence ID" value="RMC94776.1"/>
    <property type="molecule type" value="Genomic_DNA"/>
</dbReference>